<feature type="transmembrane region" description="Helical" evidence="2">
    <location>
        <begin position="6"/>
        <end position="30"/>
    </location>
</feature>
<evidence type="ECO:0000313" key="4">
    <source>
        <dbReference type="Proteomes" id="UP000295830"/>
    </source>
</evidence>
<dbReference type="OrthoDB" id="5411175at2"/>
<keyword evidence="2" id="KW-0812">Transmembrane</keyword>
<feature type="compositionally biased region" description="Basic and acidic residues" evidence="1">
    <location>
        <begin position="462"/>
        <end position="472"/>
    </location>
</feature>
<evidence type="ECO:0000256" key="1">
    <source>
        <dbReference type="SAM" id="MobiDB-lite"/>
    </source>
</evidence>
<keyword evidence="2" id="KW-1133">Transmembrane helix</keyword>
<protein>
    <submittedName>
        <fullName evidence="3">Uncharacterized protein</fullName>
    </submittedName>
</protein>
<accession>A0A4R7JXC4</accession>
<evidence type="ECO:0000256" key="2">
    <source>
        <dbReference type="SAM" id="Phobius"/>
    </source>
</evidence>
<organism evidence="3 4">
    <name type="scientific">Halospina denitrificans</name>
    <dbReference type="NCBI Taxonomy" id="332522"/>
    <lineage>
        <taxon>Bacteria</taxon>
        <taxon>Pseudomonadati</taxon>
        <taxon>Pseudomonadota</taxon>
        <taxon>Gammaproteobacteria</taxon>
        <taxon>Halospina</taxon>
    </lineage>
</organism>
<feature type="transmembrane region" description="Helical" evidence="2">
    <location>
        <begin position="287"/>
        <end position="307"/>
    </location>
</feature>
<sequence>MFTDMLTIWSASPALSLAIWLVIIITLLYAGRPHAHQLLRSTGRAIHGTLRVASGSIRQLEERVIKRNNDVLLAQGREEAENAIEREFVRVNTIVERDLSQYPVLHRKLTETLDRIESDYHNSIENKPLPPAWQEVMDTIKNLPSSGDPAVANILENIKEVVENSHEQTLKAYQDDTNERHGILKSMRPEWRSLNQNMQKVQQTITGLEDSAKTIDRRMDEYESMRKGENKAVNALTSSSLTQFFISSLVLTIAAFGGIINFHLIAMPMAEMVGGNSYIGSMPTSDIAALVIIMVEITMGLFLLEALQVTKLFPVIRNLDDRMRKYMGIAALTILVIFAGIESSLAYMRDLLALDREALAGSLAGAEAAESQFRWIPSIGQMMLGFILPFALAFVGIPLESFMHSLRTVLGLVALGVLRTLRVTLRLIGGFSNHLSKMLVNLYDVFIMVPLSIERMVKSRLDARAPQQREPEVTEQAPEATEAKEGEKRKPGKAAKSQRRRKETDESELAEAELPLTTGEA</sequence>
<keyword evidence="4" id="KW-1185">Reference proteome</keyword>
<feature type="compositionally biased region" description="Basic residues" evidence="1">
    <location>
        <begin position="490"/>
        <end position="501"/>
    </location>
</feature>
<proteinExistence type="predicted"/>
<gene>
    <name evidence="3" type="ORF">DES49_1821</name>
</gene>
<dbReference type="RefSeq" id="WP_133736066.1">
    <property type="nucleotide sequence ID" value="NZ_SOAX01000003.1"/>
</dbReference>
<feature type="transmembrane region" description="Helical" evidence="2">
    <location>
        <begin position="328"/>
        <end position="348"/>
    </location>
</feature>
<keyword evidence="2" id="KW-0472">Membrane</keyword>
<feature type="region of interest" description="Disordered" evidence="1">
    <location>
        <begin position="462"/>
        <end position="521"/>
    </location>
</feature>
<evidence type="ECO:0000313" key="3">
    <source>
        <dbReference type="EMBL" id="TDT41719.1"/>
    </source>
</evidence>
<reference evidence="3 4" key="1">
    <citation type="submission" date="2019-03" db="EMBL/GenBank/DDBJ databases">
        <title>Genomic Encyclopedia of Type Strains, Phase IV (KMG-IV): sequencing the most valuable type-strain genomes for metagenomic binning, comparative biology and taxonomic classification.</title>
        <authorList>
            <person name="Goeker M."/>
        </authorList>
    </citation>
    <scope>NUCLEOTIDE SEQUENCE [LARGE SCALE GENOMIC DNA]</scope>
    <source>
        <strain evidence="3 4">DSM 15505</strain>
    </source>
</reference>
<dbReference type="EMBL" id="SOAX01000003">
    <property type="protein sequence ID" value="TDT41719.1"/>
    <property type="molecule type" value="Genomic_DNA"/>
</dbReference>
<feature type="transmembrane region" description="Helical" evidence="2">
    <location>
        <begin position="379"/>
        <end position="397"/>
    </location>
</feature>
<name>A0A4R7JXC4_9GAMM</name>
<comment type="caution">
    <text evidence="3">The sequence shown here is derived from an EMBL/GenBank/DDBJ whole genome shotgun (WGS) entry which is preliminary data.</text>
</comment>
<dbReference type="AlphaFoldDB" id="A0A4R7JXC4"/>
<feature type="transmembrane region" description="Helical" evidence="2">
    <location>
        <begin position="244"/>
        <end position="267"/>
    </location>
</feature>
<dbReference type="Proteomes" id="UP000295830">
    <property type="component" value="Unassembled WGS sequence"/>
</dbReference>